<dbReference type="InterPro" id="IPR013783">
    <property type="entry name" value="Ig-like_fold"/>
</dbReference>
<dbReference type="SUPFAM" id="SSF53474">
    <property type="entry name" value="alpha/beta-Hydrolases"/>
    <property type="match status" value="1"/>
</dbReference>
<dbReference type="InterPro" id="IPR050583">
    <property type="entry name" value="Mycobacterial_A85_antigen"/>
</dbReference>
<evidence type="ECO:0008006" key="3">
    <source>
        <dbReference type="Google" id="ProtNLM"/>
    </source>
</evidence>
<organism evidence="1 2">
    <name type="scientific">Pedobacter puniceum</name>
    <dbReference type="NCBI Taxonomy" id="2666136"/>
    <lineage>
        <taxon>Bacteria</taxon>
        <taxon>Pseudomonadati</taxon>
        <taxon>Bacteroidota</taxon>
        <taxon>Sphingobacteriia</taxon>
        <taxon>Sphingobacteriales</taxon>
        <taxon>Sphingobacteriaceae</taxon>
        <taxon>Pedobacter</taxon>
    </lineage>
</organism>
<dbReference type="PANTHER" id="PTHR48098">
    <property type="entry name" value="ENTEROCHELIN ESTERASE-RELATED"/>
    <property type="match status" value="1"/>
</dbReference>
<keyword evidence="2" id="KW-1185">Reference proteome</keyword>
<dbReference type="EMBL" id="WKJI01000008">
    <property type="protein sequence ID" value="MRX48785.1"/>
    <property type="molecule type" value="Genomic_DNA"/>
</dbReference>
<name>A0A7K0FTI1_9SPHI</name>
<dbReference type="Proteomes" id="UP000462931">
    <property type="component" value="Unassembled WGS sequence"/>
</dbReference>
<dbReference type="SUPFAM" id="SSF81296">
    <property type="entry name" value="E set domains"/>
    <property type="match status" value="1"/>
</dbReference>
<dbReference type="PANTHER" id="PTHR48098:SF1">
    <property type="entry name" value="DIACYLGLYCEROL ACYLTRANSFERASE_MYCOLYLTRANSFERASE AG85A"/>
    <property type="match status" value="1"/>
</dbReference>
<comment type="caution">
    <text evidence="1">The sequence shown here is derived from an EMBL/GenBank/DDBJ whole genome shotgun (WGS) entry which is preliminary data.</text>
</comment>
<sequence>MIKKIFFLGYLYFFSTLIYAQTKSPILHDDGKVTFQIVAPKAKNVFLGGWDLMSYLGYTKSGAKPFKGVAMQKSDSTTFSITVGPLKPNTYQYHFVVDDIRILDPLNKKVVTGSQLPSSAFTIEDLSNGYLAQRNVAHGTLHKEVYFSNIVNKNRDLYIYTPPGYDGKKKYPVLYLLHGAGEVAHSWSSIGFANVIADNLLADQKIKPCIIVMPDGHAIERDNGGINQNNTSLFEQDFIQNILPFVENNYSCIQKKSGRAIAGLSMGGMQTSVIGFNHLNLFDYIGVFSAGLPKFTSDRADLLANPEQFNKNLKLFFIGVGSIDKVGINPTTQHRGAAEELQNLHLTLKQTGIHHTYIVLPNVDHTWFAWRPLLAEYFLPSLWQK</sequence>
<evidence type="ECO:0000313" key="1">
    <source>
        <dbReference type="EMBL" id="MRX48785.1"/>
    </source>
</evidence>
<dbReference type="Gene3D" id="3.40.50.1820">
    <property type="entry name" value="alpha/beta hydrolase"/>
    <property type="match status" value="1"/>
</dbReference>
<gene>
    <name evidence="1" type="ORF">GJJ64_16435</name>
</gene>
<dbReference type="GO" id="GO:0016747">
    <property type="term" value="F:acyltransferase activity, transferring groups other than amino-acyl groups"/>
    <property type="evidence" value="ECO:0007669"/>
    <property type="project" value="TreeGrafter"/>
</dbReference>
<dbReference type="AlphaFoldDB" id="A0A7K0FTI1"/>
<dbReference type="RefSeq" id="WP_154288846.1">
    <property type="nucleotide sequence ID" value="NZ_WKJI01000008.1"/>
</dbReference>
<reference evidence="1 2" key="1">
    <citation type="submission" date="2019-11" db="EMBL/GenBank/DDBJ databases">
        <authorList>
            <person name="Cheng Q."/>
            <person name="Yang Z."/>
        </authorList>
    </citation>
    <scope>NUCLEOTIDE SEQUENCE [LARGE SCALE GENOMIC DNA]</scope>
    <source>
        <strain evidence="1 2">HX-22-1</strain>
    </source>
</reference>
<dbReference type="InterPro" id="IPR000801">
    <property type="entry name" value="Esterase-like"/>
</dbReference>
<proteinExistence type="predicted"/>
<evidence type="ECO:0000313" key="2">
    <source>
        <dbReference type="Proteomes" id="UP000462931"/>
    </source>
</evidence>
<dbReference type="Gene3D" id="2.60.40.10">
    <property type="entry name" value="Immunoglobulins"/>
    <property type="match status" value="1"/>
</dbReference>
<dbReference type="InterPro" id="IPR029058">
    <property type="entry name" value="AB_hydrolase_fold"/>
</dbReference>
<accession>A0A7K0FTI1</accession>
<dbReference type="InterPro" id="IPR014756">
    <property type="entry name" value="Ig_E-set"/>
</dbReference>
<protein>
    <recommendedName>
        <fullName evidence="3">Esterase</fullName>
    </recommendedName>
</protein>
<dbReference type="Pfam" id="PF00756">
    <property type="entry name" value="Esterase"/>
    <property type="match status" value="1"/>
</dbReference>